<dbReference type="InterPro" id="IPR050682">
    <property type="entry name" value="ModA/WtpA"/>
</dbReference>
<dbReference type="InterPro" id="IPR044084">
    <property type="entry name" value="AvModA-like_subst-bd"/>
</dbReference>
<keyword evidence="2" id="KW-0732">Signal</keyword>
<dbReference type="AlphaFoldDB" id="D9PHF0"/>
<evidence type="ECO:0000313" key="3">
    <source>
        <dbReference type="EMBL" id="EFK97035.1"/>
    </source>
</evidence>
<dbReference type="GO" id="GO:0030973">
    <property type="term" value="F:molybdate ion binding"/>
    <property type="evidence" value="ECO:0007669"/>
    <property type="project" value="InterPro"/>
</dbReference>
<keyword evidence="1" id="KW-0479">Metal-binding</keyword>
<protein>
    <submittedName>
        <fullName evidence="3">ABC transporter, Molybdate-binding periplasmic protein</fullName>
    </submittedName>
</protein>
<evidence type="ECO:0000256" key="1">
    <source>
        <dbReference type="ARBA" id="ARBA00022723"/>
    </source>
</evidence>
<reference evidence="3" key="2">
    <citation type="journal article" date="2011" name="Microb. Ecol.">
        <title>Taxonomic and Functional Metagenomic Profiling of the Microbial Community in the Anoxic Sediment of a Sub-saline Shallow Lake (Laguna de Carrizo, Central Spain).</title>
        <authorList>
            <person name="Ferrer M."/>
            <person name="Guazzaroni M.E."/>
            <person name="Richter M."/>
            <person name="Garcia-Salamanca A."/>
            <person name="Yarza P."/>
            <person name="Suarez-Suarez A."/>
            <person name="Solano J."/>
            <person name="Alcaide M."/>
            <person name="van Dillewijn P."/>
            <person name="Molina-Henares M.A."/>
            <person name="Lopez-Cortes N."/>
            <person name="Al-Ramahi Y."/>
            <person name="Guerrero C."/>
            <person name="Acosta A."/>
            <person name="de Eugenio L.I."/>
            <person name="Martinez V."/>
            <person name="Marques S."/>
            <person name="Rojo F."/>
            <person name="Santero E."/>
            <person name="Genilloud O."/>
            <person name="Perez-Perez J."/>
            <person name="Rossello-Mora R."/>
            <person name="Ramos J.L."/>
        </authorList>
    </citation>
    <scope>NUCLEOTIDE SEQUENCE</scope>
</reference>
<dbReference type="InterPro" id="IPR005950">
    <property type="entry name" value="ModA"/>
</dbReference>
<dbReference type="Pfam" id="PF13531">
    <property type="entry name" value="SBP_bac_11"/>
    <property type="match status" value="1"/>
</dbReference>
<comment type="caution">
    <text evidence="3">The sequence shown here is derived from an EMBL/GenBank/DDBJ whole genome shotgun (WGS) entry which is preliminary data.</text>
</comment>
<organism evidence="3">
    <name type="scientific">sediment metagenome</name>
    <dbReference type="NCBI Taxonomy" id="749907"/>
    <lineage>
        <taxon>unclassified sequences</taxon>
        <taxon>metagenomes</taxon>
        <taxon>ecological metagenomes</taxon>
    </lineage>
</organism>
<dbReference type="PIRSF" id="PIRSF004846">
    <property type="entry name" value="ModA"/>
    <property type="match status" value="1"/>
</dbReference>
<reference evidence="3" key="1">
    <citation type="submission" date="2010-07" db="EMBL/GenBank/DDBJ databases">
        <authorList>
            <consortium name="CONSOLIDER consortium CSD2007-00005"/>
            <person name="Guazzaroni M.-E."/>
            <person name="Richter M."/>
            <person name="Garcia-Salamanca A."/>
            <person name="Yarza P."/>
            <person name="Ferrer M."/>
        </authorList>
    </citation>
    <scope>NUCLEOTIDE SEQUENCE</scope>
</reference>
<gene>
    <name evidence="3" type="ORF">LDC_0950</name>
</gene>
<proteinExistence type="predicted"/>
<dbReference type="GO" id="GO:0015689">
    <property type="term" value="P:molybdate ion transport"/>
    <property type="evidence" value="ECO:0007669"/>
    <property type="project" value="InterPro"/>
</dbReference>
<evidence type="ECO:0000256" key="2">
    <source>
        <dbReference type="ARBA" id="ARBA00022729"/>
    </source>
</evidence>
<sequence length="251" mass="27079">MKRLSKMLLVLSVVASMAWSQTITVAAAANLKYALDDIAKEFTKSTNIKVKIITGASGKLTQQIMSGAPFDAFLSADVEYPAKLAKAGYTTAPSQIYAYGALVLWSSTGADLTKGVKVVIDPSVKKISIANPKTAPYGVEAMNTMKFYKVDKSVEQKLVIAESISQVGAYVTTKAVDVGFIAKSVVLSPEMKNVGKWVEVDHKSYNKIDQAMVGLKNGSPENQIAAKKFLKFMSSPKAKEILRANGYILPQ</sequence>
<dbReference type="CDD" id="cd13539">
    <property type="entry name" value="PBP2_AvModA"/>
    <property type="match status" value="1"/>
</dbReference>
<dbReference type="GO" id="GO:0046872">
    <property type="term" value="F:metal ion binding"/>
    <property type="evidence" value="ECO:0007669"/>
    <property type="project" value="UniProtKB-KW"/>
</dbReference>
<dbReference type="Gene3D" id="3.40.190.10">
    <property type="entry name" value="Periplasmic binding protein-like II"/>
    <property type="match status" value="2"/>
</dbReference>
<dbReference type="NCBIfam" id="TIGR01256">
    <property type="entry name" value="modA"/>
    <property type="match status" value="1"/>
</dbReference>
<dbReference type="EMBL" id="ADZX01000366">
    <property type="protein sequence ID" value="EFK97035.1"/>
    <property type="molecule type" value="Genomic_DNA"/>
</dbReference>
<dbReference type="PANTHER" id="PTHR30632:SF14">
    <property type="entry name" value="TUNGSTATE_MOLYBDATE_CHROMATE-BINDING PROTEIN MODA"/>
    <property type="match status" value="1"/>
</dbReference>
<dbReference type="SUPFAM" id="SSF53850">
    <property type="entry name" value="Periplasmic binding protein-like II"/>
    <property type="match status" value="1"/>
</dbReference>
<name>D9PHF0_9ZZZZ</name>
<dbReference type="PANTHER" id="PTHR30632">
    <property type="entry name" value="MOLYBDATE-BINDING PERIPLASMIC PROTEIN"/>
    <property type="match status" value="1"/>
</dbReference>
<accession>D9PHF0</accession>